<dbReference type="EMBL" id="WMIA01000003">
    <property type="protein sequence ID" value="MTF38096.1"/>
    <property type="molecule type" value="Genomic_DNA"/>
</dbReference>
<dbReference type="GO" id="GO:0000160">
    <property type="term" value="P:phosphorelay signal transduction system"/>
    <property type="evidence" value="ECO:0007669"/>
    <property type="project" value="InterPro"/>
</dbReference>
<protein>
    <submittedName>
        <fullName evidence="5">Diguanylate cyclase</fullName>
    </submittedName>
</protein>
<feature type="modified residue" description="4-aspartylphosphate" evidence="1">
    <location>
        <position position="71"/>
    </location>
</feature>
<dbReference type="InterPro" id="IPR011006">
    <property type="entry name" value="CheY-like_superfamily"/>
</dbReference>
<dbReference type="InterPro" id="IPR043128">
    <property type="entry name" value="Rev_trsase/Diguanyl_cyclase"/>
</dbReference>
<feature type="domain" description="GGDEF" evidence="4">
    <location>
        <begin position="202"/>
        <end position="339"/>
    </location>
</feature>
<dbReference type="GO" id="GO:0043709">
    <property type="term" value="P:cell adhesion involved in single-species biofilm formation"/>
    <property type="evidence" value="ECO:0007669"/>
    <property type="project" value="TreeGrafter"/>
</dbReference>
<evidence type="ECO:0000259" key="3">
    <source>
        <dbReference type="PROSITE" id="PS50110"/>
    </source>
</evidence>
<dbReference type="PANTHER" id="PTHR45138">
    <property type="entry name" value="REGULATORY COMPONENTS OF SENSORY TRANSDUCTION SYSTEM"/>
    <property type="match status" value="1"/>
</dbReference>
<evidence type="ECO:0000313" key="6">
    <source>
        <dbReference type="Proteomes" id="UP000437131"/>
    </source>
</evidence>
<dbReference type="Gene3D" id="3.30.70.270">
    <property type="match status" value="1"/>
</dbReference>
<reference evidence="5 6" key="1">
    <citation type="submission" date="2019-11" db="EMBL/GenBank/DDBJ databases">
        <title>Isolation of a new High Light Tolerant Cyanobacteria.</title>
        <authorList>
            <person name="Dobson Z."/>
            <person name="Vaughn N."/>
            <person name="Vaughn M."/>
            <person name="Fromme P."/>
            <person name="Mazor Y."/>
        </authorList>
    </citation>
    <scope>NUCLEOTIDE SEQUENCE [LARGE SCALE GENOMIC DNA]</scope>
    <source>
        <strain evidence="5 6">0216</strain>
    </source>
</reference>
<dbReference type="InterPro" id="IPR000160">
    <property type="entry name" value="GGDEF_dom"/>
</dbReference>
<feature type="domain" description="Response regulatory" evidence="3">
    <location>
        <begin position="22"/>
        <end position="138"/>
    </location>
</feature>
<dbReference type="CDD" id="cd19920">
    <property type="entry name" value="REC_PA4781-like"/>
    <property type="match status" value="1"/>
</dbReference>
<accession>A0A844GVP4</accession>
<dbReference type="CDD" id="cd01949">
    <property type="entry name" value="GGDEF"/>
    <property type="match status" value="1"/>
</dbReference>
<dbReference type="Proteomes" id="UP000437131">
    <property type="component" value="Unassembled WGS sequence"/>
</dbReference>
<keyword evidence="1" id="KW-0597">Phosphoprotein</keyword>
<dbReference type="Pfam" id="PF00072">
    <property type="entry name" value="Response_reg"/>
    <property type="match status" value="1"/>
</dbReference>
<dbReference type="GO" id="GO:0005886">
    <property type="term" value="C:plasma membrane"/>
    <property type="evidence" value="ECO:0007669"/>
    <property type="project" value="TreeGrafter"/>
</dbReference>
<dbReference type="GO" id="GO:0052621">
    <property type="term" value="F:diguanylate cyclase activity"/>
    <property type="evidence" value="ECO:0007669"/>
    <property type="project" value="TreeGrafter"/>
</dbReference>
<dbReference type="Gene3D" id="3.40.50.2300">
    <property type="match status" value="1"/>
</dbReference>
<evidence type="ECO:0000256" key="1">
    <source>
        <dbReference type="PROSITE-ProRule" id="PRU00169"/>
    </source>
</evidence>
<dbReference type="Pfam" id="PF00990">
    <property type="entry name" value="GGDEF"/>
    <property type="match status" value="1"/>
</dbReference>
<dbReference type="SMART" id="SM00448">
    <property type="entry name" value="REC"/>
    <property type="match status" value="1"/>
</dbReference>
<dbReference type="NCBIfam" id="TIGR00254">
    <property type="entry name" value="GGDEF"/>
    <property type="match status" value="1"/>
</dbReference>
<feature type="compositionally biased region" description="Polar residues" evidence="2">
    <location>
        <begin position="1"/>
        <end position="16"/>
    </location>
</feature>
<feature type="region of interest" description="Disordered" evidence="2">
    <location>
        <begin position="1"/>
        <end position="20"/>
    </location>
</feature>
<dbReference type="InterPro" id="IPR001789">
    <property type="entry name" value="Sig_transdc_resp-reg_receiver"/>
</dbReference>
<dbReference type="RefSeq" id="WP_155082975.1">
    <property type="nucleotide sequence ID" value="NZ_WMIA01000003.1"/>
</dbReference>
<dbReference type="InterPro" id="IPR050469">
    <property type="entry name" value="Diguanylate_Cyclase"/>
</dbReference>
<dbReference type="AlphaFoldDB" id="A0A844GVP4"/>
<dbReference type="SMART" id="SM00267">
    <property type="entry name" value="GGDEF"/>
    <property type="match status" value="1"/>
</dbReference>
<name>A0A844GVP4_9CHRO</name>
<dbReference type="SUPFAM" id="SSF55073">
    <property type="entry name" value="Nucleotide cyclase"/>
    <property type="match status" value="1"/>
</dbReference>
<dbReference type="InterPro" id="IPR029787">
    <property type="entry name" value="Nucleotide_cyclase"/>
</dbReference>
<comment type="caution">
    <text evidence="5">The sequence shown here is derived from an EMBL/GenBank/DDBJ whole genome shotgun (WGS) entry which is preliminary data.</text>
</comment>
<evidence type="ECO:0000313" key="5">
    <source>
        <dbReference type="EMBL" id="MTF38096.1"/>
    </source>
</evidence>
<dbReference type="FunFam" id="3.30.70.270:FF:000001">
    <property type="entry name" value="Diguanylate cyclase domain protein"/>
    <property type="match status" value="1"/>
</dbReference>
<gene>
    <name evidence="5" type="ORF">GGC33_04065</name>
</gene>
<dbReference type="PROSITE" id="PS50110">
    <property type="entry name" value="RESPONSE_REGULATORY"/>
    <property type="match status" value="1"/>
</dbReference>
<dbReference type="SUPFAM" id="SSF52172">
    <property type="entry name" value="CheY-like"/>
    <property type="match status" value="1"/>
</dbReference>
<organism evidence="5 6">
    <name type="scientific">Cyanobacterium aponinum 0216</name>
    <dbReference type="NCBI Taxonomy" id="2676140"/>
    <lineage>
        <taxon>Bacteria</taxon>
        <taxon>Bacillati</taxon>
        <taxon>Cyanobacteriota</taxon>
        <taxon>Cyanophyceae</taxon>
        <taxon>Oscillatoriophycideae</taxon>
        <taxon>Chroococcales</taxon>
        <taxon>Geminocystaceae</taxon>
        <taxon>Cyanobacterium</taxon>
    </lineage>
</organism>
<proteinExistence type="predicted"/>
<evidence type="ECO:0000259" key="4">
    <source>
        <dbReference type="PROSITE" id="PS50887"/>
    </source>
</evidence>
<sequence length="341" mass="38588">MTTDSGANTSDGGDNQNSKRGDILIVDDQIENIQFLSTMLMDNGYEVRQVLSGKQALKVVDYDPPELILLDIMMPEIDGYEVCRQLKSNSRTCQIPIIFLSAKQQLSEKIKGFKVGGVDYITKPFVVAEVICRLETHLKIYRYQNLLNQEIVARKKVEQQLLIANQKLEQIANIDGLTGVYNRRYFNDLLSKEWYRLCREKQPLSMIMVDIDCFKEYNDTYGHLQGDEVLKAIASTLKSSLQRSSDFVARYGGEEFVILLPNTDLQGSITICENISLKIMELAIPHRGSSASNSITISMGVHCLIPSAKINPYTLIDKSDDALYLAKKEGRNCFRYSVDLE</sequence>
<dbReference type="GO" id="GO:1902201">
    <property type="term" value="P:negative regulation of bacterial-type flagellum-dependent cell motility"/>
    <property type="evidence" value="ECO:0007669"/>
    <property type="project" value="TreeGrafter"/>
</dbReference>
<evidence type="ECO:0000256" key="2">
    <source>
        <dbReference type="SAM" id="MobiDB-lite"/>
    </source>
</evidence>
<dbReference type="PROSITE" id="PS50887">
    <property type="entry name" value="GGDEF"/>
    <property type="match status" value="1"/>
</dbReference>
<dbReference type="PANTHER" id="PTHR45138:SF9">
    <property type="entry name" value="DIGUANYLATE CYCLASE DGCM-RELATED"/>
    <property type="match status" value="1"/>
</dbReference>